<evidence type="ECO:0000256" key="7">
    <source>
        <dbReference type="ARBA" id="ARBA00033311"/>
    </source>
</evidence>
<feature type="site" description="Participates in a stacking interaction with the thymidine ring of dTDP-4-oxo-6-deoxyglucose" evidence="9">
    <location>
        <position position="138"/>
    </location>
</feature>
<dbReference type="GO" id="GO:0000271">
    <property type="term" value="P:polysaccharide biosynthetic process"/>
    <property type="evidence" value="ECO:0007669"/>
    <property type="project" value="TreeGrafter"/>
</dbReference>
<evidence type="ECO:0000256" key="1">
    <source>
        <dbReference type="ARBA" id="ARBA00001298"/>
    </source>
</evidence>
<evidence type="ECO:0000313" key="11">
    <source>
        <dbReference type="Proteomes" id="UP000032160"/>
    </source>
</evidence>
<evidence type="ECO:0000256" key="2">
    <source>
        <dbReference type="ARBA" id="ARBA00001997"/>
    </source>
</evidence>
<dbReference type="RefSeq" id="WP_043950029.1">
    <property type="nucleotide sequence ID" value="NZ_HG966617.1"/>
</dbReference>
<dbReference type="AlphaFoldDB" id="X5MCM8"/>
<dbReference type="PANTHER" id="PTHR21047">
    <property type="entry name" value="DTDP-6-DEOXY-D-GLUCOSE-3,5 EPIMERASE"/>
    <property type="match status" value="1"/>
</dbReference>
<keyword evidence="10" id="KW-0413">Isomerase</keyword>
<name>X5MCM8_9HYPH</name>
<accession>X5MCM8</accession>
<feature type="active site" description="Proton acceptor" evidence="8">
    <location>
        <position position="62"/>
    </location>
</feature>
<evidence type="ECO:0000256" key="5">
    <source>
        <dbReference type="ARBA" id="ARBA00029758"/>
    </source>
</evidence>
<comment type="function">
    <text evidence="2">Catalyzes the epimerization of the C3' and C5'positions of dTDP-6-deoxy-D-xylo-4-hexulose, forming dTDP-6-deoxy-L-lyxo-4-hexulose.</text>
</comment>
<sequence>MIITPTAIEGVAHLDIDPHRDERGFFARSYCPQELADAGYDFNLSQANVSYNARKGTLRGLHYQAAPTPDPKIVRCERGSIWDVALDLRPHSNTYLQWTGAELSEANGRAQIIPAGCAHGFISLEDDSQVLYLMGAAYVADLARGVRWNDPAFSIDWPLMPEVIGDRDANYPNFEVT</sequence>
<evidence type="ECO:0000256" key="3">
    <source>
        <dbReference type="ARBA" id="ARBA00012098"/>
    </source>
</evidence>
<dbReference type="InterPro" id="IPR011051">
    <property type="entry name" value="RmlC_Cupin_sf"/>
</dbReference>
<evidence type="ECO:0000256" key="6">
    <source>
        <dbReference type="ARBA" id="ARBA00031424"/>
    </source>
</evidence>
<dbReference type="STRING" id="1458461.BN1012_Phect1133"/>
<dbReference type="PANTHER" id="PTHR21047:SF2">
    <property type="entry name" value="THYMIDINE DIPHOSPHO-4-KETO-RHAMNOSE 3,5-EPIMERASE"/>
    <property type="match status" value="1"/>
</dbReference>
<dbReference type="InterPro" id="IPR014710">
    <property type="entry name" value="RmlC-like_jellyroll"/>
</dbReference>
<dbReference type="HOGENOM" id="CLU_090940_1_0_5"/>
<organism evidence="10 11">
    <name type="scientific">Candidatus Phaeomarinibacter ectocarpi</name>
    <dbReference type="NCBI Taxonomy" id="1458461"/>
    <lineage>
        <taxon>Bacteria</taxon>
        <taxon>Pseudomonadati</taxon>
        <taxon>Pseudomonadota</taxon>
        <taxon>Alphaproteobacteria</taxon>
        <taxon>Hyphomicrobiales</taxon>
        <taxon>Parvibaculaceae</taxon>
        <taxon>Candidatus Phaeomarinibacter</taxon>
    </lineage>
</organism>
<dbReference type="InterPro" id="IPR000888">
    <property type="entry name" value="RmlC-like"/>
</dbReference>
<dbReference type="Gene3D" id="2.60.120.10">
    <property type="entry name" value="Jelly Rolls"/>
    <property type="match status" value="1"/>
</dbReference>
<gene>
    <name evidence="10" type="ORF">BN1012_Phect1133</name>
</gene>
<dbReference type="Proteomes" id="UP000032160">
    <property type="component" value="Chromosome I"/>
</dbReference>
<dbReference type="EMBL" id="HG966617">
    <property type="protein sequence ID" value="CDO59347.1"/>
    <property type="molecule type" value="Genomic_DNA"/>
</dbReference>
<evidence type="ECO:0000256" key="4">
    <source>
        <dbReference type="ARBA" id="ARBA00019595"/>
    </source>
</evidence>
<dbReference type="PATRIC" id="fig|1458461.3.peg.1133"/>
<evidence type="ECO:0000313" key="10">
    <source>
        <dbReference type="EMBL" id="CDO59347.1"/>
    </source>
</evidence>
<dbReference type="GO" id="GO:0008830">
    <property type="term" value="F:dTDP-4-dehydrorhamnose 3,5-epimerase activity"/>
    <property type="evidence" value="ECO:0007669"/>
    <property type="project" value="UniProtKB-EC"/>
</dbReference>
<evidence type="ECO:0000256" key="9">
    <source>
        <dbReference type="PIRSR" id="PIRSR600888-3"/>
    </source>
</evidence>
<dbReference type="OrthoDB" id="9800680at2"/>
<dbReference type="SUPFAM" id="SSF51182">
    <property type="entry name" value="RmlC-like cupins"/>
    <property type="match status" value="1"/>
</dbReference>
<proteinExistence type="predicted"/>
<dbReference type="GO" id="GO:0019305">
    <property type="term" value="P:dTDP-rhamnose biosynthetic process"/>
    <property type="evidence" value="ECO:0007669"/>
    <property type="project" value="TreeGrafter"/>
</dbReference>
<keyword evidence="11" id="KW-1185">Reference proteome</keyword>
<dbReference type="GO" id="GO:0005829">
    <property type="term" value="C:cytosol"/>
    <property type="evidence" value="ECO:0007669"/>
    <property type="project" value="TreeGrafter"/>
</dbReference>
<evidence type="ECO:0000256" key="8">
    <source>
        <dbReference type="PIRSR" id="PIRSR600888-1"/>
    </source>
</evidence>
<reference evidence="10 11" key="1">
    <citation type="journal article" date="2014" name="Front. Genet.">
        <title>Genome and metabolic network of "Candidatus Phaeomarinobacter ectocarpi" Ec32, a new candidate genus of Alphaproteobacteria frequently associated with brown algae.</title>
        <authorList>
            <person name="Dittami S.M."/>
            <person name="Barbeyron T."/>
            <person name="Boyen C."/>
            <person name="Cambefort J."/>
            <person name="Collet G."/>
            <person name="Delage L."/>
            <person name="Gobet A."/>
            <person name="Groisillier A."/>
            <person name="Leblanc C."/>
            <person name="Michel G."/>
            <person name="Scornet D."/>
            <person name="Siegel A."/>
            <person name="Tapia J.E."/>
            <person name="Tonon T."/>
        </authorList>
    </citation>
    <scope>NUCLEOTIDE SEQUENCE [LARGE SCALE GENOMIC DNA]</scope>
    <source>
        <strain evidence="10 11">Ec32</strain>
    </source>
</reference>
<dbReference type="Pfam" id="PF00908">
    <property type="entry name" value="dTDP_sugar_isom"/>
    <property type="match status" value="1"/>
</dbReference>
<feature type="active site" description="Proton donor" evidence="8">
    <location>
        <position position="132"/>
    </location>
</feature>
<dbReference type="KEGG" id="pect:BN1012_Phect1133"/>
<dbReference type="CDD" id="cd00438">
    <property type="entry name" value="cupin_RmlC"/>
    <property type="match status" value="1"/>
</dbReference>
<dbReference type="EC" id="5.1.3.13" evidence="3"/>
<protein>
    <recommendedName>
        <fullName evidence="4">dTDP-4-dehydrorhamnose 3,5-epimerase</fullName>
        <ecNumber evidence="3">5.1.3.13</ecNumber>
    </recommendedName>
    <alternativeName>
        <fullName evidence="6">Thymidine diphospho-4-keto-rhamnose 3,5-epimerase</fullName>
    </alternativeName>
    <alternativeName>
        <fullName evidence="5">dTDP-4-keto-6-deoxyglucose 3,5-epimerase</fullName>
    </alternativeName>
    <alternativeName>
        <fullName evidence="7">dTDP-6-deoxy-D-xylo-4-hexulose 3,5-epimerase</fullName>
    </alternativeName>
</protein>
<comment type="catalytic activity">
    <reaction evidence="1">
        <text>dTDP-4-dehydro-6-deoxy-alpha-D-glucose = dTDP-4-dehydro-beta-L-rhamnose</text>
        <dbReference type="Rhea" id="RHEA:16969"/>
        <dbReference type="ChEBI" id="CHEBI:57649"/>
        <dbReference type="ChEBI" id="CHEBI:62830"/>
        <dbReference type="EC" id="5.1.3.13"/>
    </reaction>
</comment>